<keyword evidence="3 7" id="KW-0378">Hydrolase</keyword>
<feature type="domain" description="Uracil-DNA glycosylase-like" evidence="10">
    <location>
        <begin position="125"/>
        <end position="299"/>
    </location>
</feature>
<accession>A0A5E8BW62</accession>
<dbReference type="AlphaFoldDB" id="A0A5E8BW62"/>
<name>A0A5E8BW62_9ASCO</name>
<keyword evidence="5 7" id="KW-0234">DNA repair</keyword>
<dbReference type="NCBIfam" id="NF003589">
    <property type="entry name" value="PRK05254.1-2"/>
    <property type="match status" value="1"/>
</dbReference>
<dbReference type="EMBL" id="CABVLU010000003">
    <property type="protein sequence ID" value="VVT53717.1"/>
    <property type="molecule type" value="Genomic_DNA"/>
</dbReference>
<dbReference type="SUPFAM" id="SSF52141">
    <property type="entry name" value="Uracil-DNA glycosylase-like"/>
    <property type="match status" value="1"/>
</dbReference>
<dbReference type="GO" id="GO:0005634">
    <property type="term" value="C:nucleus"/>
    <property type="evidence" value="ECO:0007669"/>
    <property type="project" value="UniProtKB-SubCell"/>
</dbReference>
<proteinExistence type="inferred from homology"/>
<keyword evidence="4 7" id="KW-0496">Mitochondrion</keyword>
<dbReference type="InterPro" id="IPR002043">
    <property type="entry name" value="UDG_fam1"/>
</dbReference>
<dbReference type="Gene3D" id="3.40.470.10">
    <property type="entry name" value="Uracil-DNA glycosylase-like domain"/>
    <property type="match status" value="1"/>
</dbReference>
<evidence type="ECO:0000313" key="11">
    <source>
        <dbReference type="EMBL" id="VVT53717.1"/>
    </source>
</evidence>
<protein>
    <recommendedName>
        <fullName evidence="7">Uracil-DNA glycosylase</fullName>
        <shortName evidence="7">UDG</shortName>
        <ecNumber evidence="7">3.2.2.27</ecNumber>
    </recommendedName>
</protein>
<evidence type="ECO:0000256" key="3">
    <source>
        <dbReference type="ARBA" id="ARBA00022801"/>
    </source>
</evidence>
<evidence type="ECO:0000256" key="1">
    <source>
        <dbReference type="ARBA" id="ARBA00008184"/>
    </source>
</evidence>
<dbReference type="GO" id="GO:0097510">
    <property type="term" value="P:base-excision repair, AP site formation via deaminated base removal"/>
    <property type="evidence" value="ECO:0007669"/>
    <property type="project" value="TreeGrafter"/>
</dbReference>
<dbReference type="NCBIfam" id="NF003588">
    <property type="entry name" value="PRK05254.1-1"/>
    <property type="match status" value="1"/>
</dbReference>
<dbReference type="GO" id="GO:0005739">
    <property type="term" value="C:mitochondrion"/>
    <property type="evidence" value="ECO:0007669"/>
    <property type="project" value="UniProtKB-SubCell"/>
</dbReference>
<dbReference type="FunFam" id="3.40.470.10:FF:000007">
    <property type="entry name" value="Uracil-DNA glycosylase"/>
    <property type="match status" value="1"/>
</dbReference>
<dbReference type="InterPro" id="IPR005122">
    <property type="entry name" value="Uracil-DNA_glycosylase-like"/>
</dbReference>
<dbReference type="InterPro" id="IPR018085">
    <property type="entry name" value="Ura-DNA_Glyclase_AS"/>
</dbReference>
<feature type="region of interest" description="Disordered" evidence="9">
    <location>
        <begin position="330"/>
        <end position="431"/>
    </location>
</feature>
<dbReference type="OrthoDB" id="10031947at2759"/>
<feature type="region of interest" description="Disordered" evidence="9">
    <location>
        <begin position="1"/>
        <end position="31"/>
    </location>
</feature>
<evidence type="ECO:0000256" key="9">
    <source>
        <dbReference type="SAM" id="MobiDB-lite"/>
    </source>
</evidence>
<dbReference type="HAMAP" id="MF_00148">
    <property type="entry name" value="UDG"/>
    <property type="match status" value="1"/>
</dbReference>
<dbReference type="GO" id="GO:0004844">
    <property type="term" value="F:uracil DNA N-glycosylase activity"/>
    <property type="evidence" value="ECO:0007669"/>
    <property type="project" value="UniProtKB-UniRule"/>
</dbReference>
<dbReference type="NCBIfam" id="NF003592">
    <property type="entry name" value="PRK05254.1-5"/>
    <property type="match status" value="1"/>
</dbReference>
<dbReference type="PROSITE" id="PS00130">
    <property type="entry name" value="U_DNA_GLYCOSYLASE"/>
    <property type="match status" value="1"/>
</dbReference>
<dbReference type="CDD" id="cd10027">
    <property type="entry name" value="UDG-F1-like"/>
    <property type="match status" value="1"/>
</dbReference>
<dbReference type="Pfam" id="PF03167">
    <property type="entry name" value="UDG"/>
    <property type="match status" value="1"/>
</dbReference>
<dbReference type="InterPro" id="IPR036895">
    <property type="entry name" value="Uracil-DNA_glycosylase-like_sf"/>
</dbReference>
<evidence type="ECO:0000259" key="10">
    <source>
        <dbReference type="SMART" id="SM00986"/>
    </source>
</evidence>
<comment type="similarity">
    <text evidence="1 7">Belongs to the uracil-DNA glycosylase (UDG) superfamily. UNG family.</text>
</comment>
<gene>
    <name evidence="7" type="primary">UNG1</name>
    <name evidence="11" type="ORF">SAPINGB_P003714</name>
</gene>
<dbReference type="PANTHER" id="PTHR11264">
    <property type="entry name" value="URACIL-DNA GLYCOSYLASE"/>
    <property type="match status" value="1"/>
</dbReference>
<evidence type="ECO:0000256" key="4">
    <source>
        <dbReference type="ARBA" id="ARBA00023128"/>
    </source>
</evidence>
<comment type="subcellular location">
    <subcellularLocation>
        <location evidence="7">Mitochondrion</location>
    </subcellularLocation>
    <subcellularLocation>
        <location evidence="7">Nucleus</location>
    </subcellularLocation>
</comment>
<evidence type="ECO:0000256" key="8">
    <source>
        <dbReference type="PROSITE-ProRule" id="PRU10072"/>
    </source>
</evidence>
<feature type="compositionally biased region" description="Polar residues" evidence="9">
    <location>
        <begin position="418"/>
        <end position="431"/>
    </location>
</feature>
<comment type="function">
    <text evidence="7">Excises uracil residues from the DNA which can arise as a result of misincorporation of dUMP residues by DNA polymerase or due to deamination of cytosine.</text>
</comment>
<dbReference type="SMART" id="SM00986">
    <property type="entry name" value="UDG"/>
    <property type="match status" value="1"/>
</dbReference>
<organism evidence="11 12">
    <name type="scientific">Magnusiomyces paraingens</name>
    <dbReference type="NCBI Taxonomy" id="2606893"/>
    <lineage>
        <taxon>Eukaryota</taxon>
        <taxon>Fungi</taxon>
        <taxon>Dikarya</taxon>
        <taxon>Ascomycota</taxon>
        <taxon>Saccharomycotina</taxon>
        <taxon>Dipodascomycetes</taxon>
        <taxon>Dipodascales</taxon>
        <taxon>Dipodascaceae</taxon>
        <taxon>Magnusiomyces</taxon>
    </lineage>
</organism>
<dbReference type="SMART" id="SM00987">
    <property type="entry name" value="UreE_C"/>
    <property type="match status" value="1"/>
</dbReference>
<dbReference type="PANTHER" id="PTHR11264:SF0">
    <property type="entry name" value="URACIL-DNA GLYCOSYLASE"/>
    <property type="match status" value="1"/>
</dbReference>
<dbReference type="Proteomes" id="UP000398389">
    <property type="component" value="Unassembled WGS sequence"/>
</dbReference>
<evidence type="ECO:0000256" key="6">
    <source>
        <dbReference type="ARBA" id="ARBA00023242"/>
    </source>
</evidence>
<keyword evidence="12" id="KW-1185">Reference proteome</keyword>
<evidence type="ECO:0000256" key="5">
    <source>
        <dbReference type="ARBA" id="ARBA00023204"/>
    </source>
</evidence>
<sequence>MPPKRPAPTLTSYFKSIPGSKKGSATLPPAKRQAIGSTKPATAFSKQNSLSFVKFDKEKWVASLTPEQRELLQLEIDTLEKSWLEILYPELTKTYFLNLKRFLAQEKKNKQVVFPPEADIYSWSHLTPYSKVKVVILGQDPYHNVNQAHGLAFSVKPPTPAPPSLKNMYIALTNDYPQFKKPPHNGGYLVKWAKQGVLMLNTCLTVRAHNANSHANKGWETFTEKVLAAIARGSIDGKITVNVHPVCFLAWGNPAGKRMDMIKPDPTIHKVLRTVHPSPLSASRGFFSAGHFRKANEFLEEKYGPGGIINWALTNDNKIDEIEEKLALGNTQKQEKEAKKEENKKDEKTKDESENVSKEQDEEELLNKTKENILSESEFNKNKLDSLIPARNRIVEPIKSTDITEEDKNNGPPRVLTELTNVNESNPSSNN</sequence>
<evidence type="ECO:0000256" key="2">
    <source>
        <dbReference type="ARBA" id="ARBA00022763"/>
    </source>
</evidence>
<keyword evidence="2 7" id="KW-0227">DNA damage</keyword>
<dbReference type="EC" id="3.2.2.27" evidence="7"/>
<dbReference type="NCBIfam" id="TIGR00628">
    <property type="entry name" value="ung"/>
    <property type="match status" value="1"/>
</dbReference>
<feature type="active site" description="Proton acceptor" evidence="7 8">
    <location>
        <position position="140"/>
    </location>
</feature>
<reference evidence="11 12" key="1">
    <citation type="submission" date="2019-09" db="EMBL/GenBank/DDBJ databases">
        <authorList>
            <person name="Brejova B."/>
        </authorList>
    </citation>
    <scope>NUCLEOTIDE SEQUENCE [LARGE SCALE GENOMIC DNA]</scope>
</reference>
<evidence type="ECO:0000313" key="12">
    <source>
        <dbReference type="Proteomes" id="UP000398389"/>
    </source>
</evidence>
<feature type="compositionally biased region" description="Basic and acidic residues" evidence="9">
    <location>
        <begin position="333"/>
        <end position="384"/>
    </location>
</feature>
<evidence type="ECO:0000256" key="7">
    <source>
        <dbReference type="HAMAP-Rule" id="MF_03166"/>
    </source>
</evidence>
<keyword evidence="6 7" id="KW-0539">Nucleus</keyword>
<comment type="catalytic activity">
    <reaction evidence="7">
        <text>Hydrolyzes single-stranded DNA or mismatched double-stranded DNA and polynucleotides, releasing free uracil.</text>
        <dbReference type="EC" id="3.2.2.27"/>
    </reaction>
</comment>